<feature type="transmembrane region" description="Helical" evidence="2">
    <location>
        <begin position="32"/>
        <end position="56"/>
    </location>
</feature>
<dbReference type="RefSeq" id="WP_009324120.1">
    <property type="nucleotide sequence ID" value="NZ_JAQEEP010000040.1"/>
</dbReference>
<evidence type="ECO:0000256" key="1">
    <source>
        <dbReference type="ARBA" id="ARBA00006464"/>
    </source>
</evidence>
<organism evidence="4 5">
    <name type="scientific">Ruthenibacterium lactatiformans</name>
    <dbReference type="NCBI Taxonomy" id="1550024"/>
    <lineage>
        <taxon>Bacteria</taxon>
        <taxon>Bacillati</taxon>
        <taxon>Bacillota</taxon>
        <taxon>Clostridia</taxon>
        <taxon>Eubacteriales</taxon>
        <taxon>Oscillospiraceae</taxon>
        <taxon>Ruthenibacterium</taxon>
    </lineage>
</organism>
<dbReference type="PANTHER" id="PTHR30576:SF10">
    <property type="entry name" value="SLL5057 PROTEIN"/>
    <property type="match status" value="1"/>
</dbReference>
<evidence type="ECO:0000313" key="5">
    <source>
        <dbReference type="Proteomes" id="UP000472755"/>
    </source>
</evidence>
<dbReference type="InterPro" id="IPR003362">
    <property type="entry name" value="Bact_transf"/>
</dbReference>
<dbReference type="GO" id="GO:0016780">
    <property type="term" value="F:phosphotransferase activity, for other substituted phosphate groups"/>
    <property type="evidence" value="ECO:0007669"/>
    <property type="project" value="TreeGrafter"/>
</dbReference>
<protein>
    <submittedName>
        <fullName evidence="4">Sugar transferase</fullName>
    </submittedName>
</protein>
<accession>A0A6L6LWN1</accession>
<dbReference type="PANTHER" id="PTHR30576">
    <property type="entry name" value="COLANIC BIOSYNTHESIS UDP-GLUCOSE LIPID CARRIER TRANSFERASE"/>
    <property type="match status" value="1"/>
</dbReference>
<dbReference type="Proteomes" id="UP000472755">
    <property type="component" value="Unassembled WGS sequence"/>
</dbReference>
<dbReference type="Pfam" id="PF02397">
    <property type="entry name" value="Bac_transf"/>
    <property type="match status" value="1"/>
</dbReference>
<comment type="caution">
    <text evidence="4">The sequence shown here is derived from an EMBL/GenBank/DDBJ whole genome shotgun (WGS) entry which is preliminary data.</text>
</comment>
<evidence type="ECO:0000313" key="4">
    <source>
        <dbReference type="EMBL" id="MTS29252.1"/>
    </source>
</evidence>
<keyword evidence="2" id="KW-1133">Transmembrane helix</keyword>
<reference evidence="4 5" key="1">
    <citation type="journal article" date="2019" name="Nat. Med.">
        <title>A library of human gut bacterial isolates paired with longitudinal multiomics data enables mechanistic microbiome research.</title>
        <authorList>
            <person name="Poyet M."/>
            <person name="Groussin M."/>
            <person name="Gibbons S.M."/>
            <person name="Avila-Pacheco J."/>
            <person name="Jiang X."/>
            <person name="Kearney S.M."/>
            <person name="Perrotta A.R."/>
            <person name="Berdy B."/>
            <person name="Zhao S."/>
            <person name="Lieberman T.D."/>
            <person name="Swanson P.K."/>
            <person name="Smith M."/>
            <person name="Roesemann S."/>
            <person name="Alexander J.E."/>
            <person name="Rich S.A."/>
            <person name="Livny J."/>
            <person name="Vlamakis H."/>
            <person name="Clish C."/>
            <person name="Bullock K."/>
            <person name="Deik A."/>
            <person name="Scott J."/>
            <person name="Pierce K.A."/>
            <person name="Xavier R.J."/>
            <person name="Alm E.J."/>
        </authorList>
    </citation>
    <scope>NUCLEOTIDE SEQUENCE [LARGE SCALE GENOMIC DNA]</scope>
    <source>
        <strain evidence="4 5">BIOML-A4</strain>
    </source>
</reference>
<name>A0A6L6LWN1_9FIRM</name>
<keyword evidence="2" id="KW-0812">Transmembrane</keyword>
<dbReference type="EMBL" id="WMZU01000062">
    <property type="protein sequence ID" value="MTS29252.1"/>
    <property type="molecule type" value="Genomic_DNA"/>
</dbReference>
<dbReference type="AlphaFoldDB" id="A0A6L6LWN1"/>
<feature type="domain" description="Bacterial sugar transferase" evidence="3">
    <location>
        <begin position="30"/>
        <end position="209"/>
    </location>
</feature>
<evidence type="ECO:0000259" key="3">
    <source>
        <dbReference type="Pfam" id="PF02397"/>
    </source>
</evidence>
<keyword evidence="2" id="KW-0472">Membrane</keyword>
<sequence>MVECLTKRLSDTKNEWIELTHQQKRYLKVKRLLDILISFAMLVLLSPVFLLVGIAIKLDSPSEKVWFQQMRVGQNNRGFVLIKFRSMKSDAPEDVPTRNFKNSDQYITPLGKLLRRTSIDELPQLWNVLKGDMSLLGPRPLVFNEGDIHSLRQRYGIYQLKPGIAGLAQINGRDFLDDYEKVAYDREYLKNLSLGQDFRLIWQTIRVVLSKKGYQDGDDLNTKNGDKGEYSY</sequence>
<gene>
    <name evidence="4" type="ORF">GMD59_18505</name>
</gene>
<keyword evidence="4" id="KW-0808">Transferase</keyword>
<comment type="similarity">
    <text evidence="1">Belongs to the bacterial sugar transferase family.</text>
</comment>
<evidence type="ECO:0000256" key="2">
    <source>
        <dbReference type="SAM" id="Phobius"/>
    </source>
</evidence>
<proteinExistence type="inferred from homology"/>